<evidence type="ECO:0000256" key="7">
    <source>
        <dbReference type="ARBA" id="ARBA00022741"/>
    </source>
</evidence>
<organism evidence="14 15">
    <name type="scientific">Calycina marina</name>
    <dbReference type="NCBI Taxonomy" id="1763456"/>
    <lineage>
        <taxon>Eukaryota</taxon>
        <taxon>Fungi</taxon>
        <taxon>Dikarya</taxon>
        <taxon>Ascomycota</taxon>
        <taxon>Pezizomycotina</taxon>
        <taxon>Leotiomycetes</taxon>
        <taxon>Helotiales</taxon>
        <taxon>Pezizellaceae</taxon>
        <taxon>Calycina</taxon>
    </lineage>
</organism>
<evidence type="ECO:0000256" key="2">
    <source>
        <dbReference type="ARBA" id="ARBA00006703"/>
    </source>
</evidence>
<keyword evidence="10" id="KW-0648">Protein biosynthesis</keyword>
<keyword evidence="8" id="KW-0067">ATP-binding</keyword>
<keyword evidence="7" id="KW-0547">Nucleotide-binding</keyword>
<dbReference type="GO" id="GO:0006432">
    <property type="term" value="P:phenylalanyl-tRNA aminoacylation"/>
    <property type="evidence" value="ECO:0007669"/>
    <property type="project" value="InterPro"/>
</dbReference>
<comment type="caution">
    <text evidence="14">The sequence shown here is derived from an EMBL/GenBank/DDBJ whole genome shotgun (WGS) entry which is preliminary data.</text>
</comment>
<dbReference type="PROSITE" id="PS50862">
    <property type="entry name" value="AA_TRNA_LIGASE_II"/>
    <property type="match status" value="1"/>
</dbReference>
<comment type="subcellular location">
    <subcellularLocation>
        <location evidence="1">Cytoplasm</location>
    </subcellularLocation>
</comment>
<dbReference type="Proteomes" id="UP000887226">
    <property type="component" value="Unassembled WGS sequence"/>
</dbReference>
<gene>
    <name evidence="14" type="ORF">BJ878DRAFT_337949</name>
</gene>
<dbReference type="InterPro" id="IPR004529">
    <property type="entry name" value="Phe-tRNA-synth_IIc_asu"/>
</dbReference>
<evidence type="ECO:0000256" key="12">
    <source>
        <dbReference type="ARBA" id="ARBA00030612"/>
    </source>
</evidence>
<evidence type="ECO:0000256" key="6">
    <source>
        <dbReference type="ARBA" id="ARBA00022723"/>
    </source>
</evidence>
<keyword evidence="5" id="KW-0436">Ligase</keyword>
<dbReference type="Gene3D" id="3.30.930.10">
    <property type="entry name" value="Bira Bifunctional Protein, Domain 2"/>
    <property type="match status" value="1"/>
</dbReference>
<dbReference type="GO" id="GO:0004826">
    <property type="term" value="F:phenylalanine-tRNA ligase activity"/>
    <property type="evidence" value="ECO:0007669"/>
    <property type="project" value="UniProtKB-EC"/>
</dbReference>
<dbReference type="Gene3D" id="1.10.10.2330">
    <property type="match status" value="1"/>
</dbReference>
<dbReference type="GO" id="GO:0046872">
    <property type="term" value="F:metal ion binding"/>
    <property type="evidence" value="ECO:0007669"/>
    <property type="project" value="UniProtKB-KW"/>
</dbReference>
<dbReference type="Gene3D" id="3.30.1370.240">
    <property type="match status" value="1"/>
</dbReference>
<dbReference type="NCBIfam" id="NF003210">
    <property type="entry name" value="PRK04172.1"/>
    <property type="match status" value="1"/>
</dbReference>
<dbReference type="EC" id="6.1.1.20" evidence="3"/>
<dbReference type="PANTHER" id="PTHR11538:SF40">
    <property type="entry name" value="PHENYLALANINE--TRNA LIGASE ALPHA SUBUNIT"/>
    <property type="match status" value="1"/>
</dbReference>
<evidence type="ECO:0000256" key="11">
    <source>
        <dbReference type="ARBA" id="ARBA00023146"/>
    </source>
</evidence>
<keyword evidence="4" id="KW-0963">Cytoplasm</keyword>
<dbReference type="InterPro" id="IPR040725">
    <property type="entry name" value="PheRS_DBD3"/>
</dbReference>
<accession>A0A9P7Z5H3</accession>
<dbReference type="GO" id="GO:0009328">
    <property type="term" value="C:phenylalanine-tRNA ligase complex"/>
    <property type="evidence" value="ECO:0007669"/>
    <property type="project" value="TreeGrafter"/>
</dbReference>
<dbReference type="GO" id="GO:0005829">
    <property type="term" value="C:cytosol"/>
    <property type="evidence" value="ECO:0007669"/>
    <property type="project" value="TreeGrafter"/>
</dbReference>
<evidence type="ECO:0000259" key="13">
    <source>
        <dbReference type="PROSITE" id="PS50862"/>
    </source>
</evidence>
<evidence type="ECO:0000313" key="15">
    <source>
        <dbReference type="Proteomes" id="UP000887226"/>
    </source>
</evidence>
<evidence type="ECO:0000256" key="5">
    <source>
        <dbReference type="ARBA" id="ARBA00022598"/>
    </source>
</evidence>
<sequence length="515" mass="58487">MANQSGTTADLSAQILHALSHKDSIKSSSEFPTLPSTTVKSALDTLASRSMIKYETDTKEDVILEEEGEGILKDGSHEVRILHALQKEMEGLSLSELEDVIGDKKAVQLGSGKGFKNKWFSKEKSGKLVAKTTGDVEDVTRDQLRIVQQKHTYPDSKVVAELKKRKLVKTQKVISYTVYKDKEYALEIAKLQTDLTEEMLESGTWKTATFKKYNFNSLGSDQNAGALHPLNKVRHEFRQIFFEMGFEEMPTNKYVETGFWNFDALFVPQQHPARDLQDTFYISDPKVADRPYAESEEDSADYEAYWNNVKEVHQEGKYGSIGYRYPWAANESLRLVLRTHTTAISTAMLHKLASKKGPDGRPPPAKYFSIDRVFRNETVDATHLAEFHQVEGVIADYGLSLGGLMEFMRIFFTKMGIEDLRFKPAYNPYTEPSMEIFSFHKGLNKLVEIGNSGMFRPEMLEAMGLPKDMVVFGWGLSLERPTMIKYKVNNIRELLGHKVDLSFIEKNPAVRLEKA</sequence>
<reference evidence="14" key="1">
    <citation type="journal article" date="2021" name="IMA Fungus">
        <title>Genomic characterization of three marine fungi, including Emericellopsis atlantica sp. nov. with signatures of a generalist lifestyle and marine biomass degradation.</title>
        <authorList>
            <person name="Hagestad O.C."/>
            <person name="Hou L."/>
            <person name="Andersen J.H."/>
            <person name="Hansen E.H."/>
            <person name="Altermark B."/>
            <person name="Li C."/>
            <person name="Kuhnert E."/>
            <person name="Cox R.J."/>
            <person name="Crous P.W."/>
            <person name="Spatafora J.W."/>
            <person name="Lail K."/>
            <person name="Amirebrahimi M."/>
            <person name="Lipzen A."/>
            <person name="Pangilinan J."/>
            <person name="Andreopoulos W."/>
            <person name="Hayes R.D."/>
            <person name="Ng V."/>
            <person name="Grigoriev I.V."/>
            <person name="Jackson S.A."/>
            <person name="Sutton T.D.S."/>
            <person name="Dobson A.D.W."/>
            <person name="Rama T."/>
        </authorList>
    </citation>
    <scope>NUCLEOTIDE SEQUENCE</scope>
    <source>
        <strain evidence="14">TRa3180A</strain>
    </source>
</reference>
<evidence type="ECO:0000313" key="14">
    <source>
        <dbReference type="EMBL" id="KAG9245710.1"/>
    </source>
</evidence>
<dbReference type="GO" id="GO:0000049">
    <property type="term" value="F:tRNA binding"/>
    <property type="evidence" value="ECO:0007669"/>
    <property type="project" value="InterPro"/>
</dbReference>
<dbReference type="Gene3D" id="1.10.10.2320">
    <property type="match status" value="1"/>
</dbReference>
<dbReference type="Pfam" id="PF01409">
    <property type="entry name" value="tRNA-synt_2d"/>
    <property type="match status" value="1"/>
</dbReference>
<evidence type="ECO:0000256" key="9">
    <source>
        <dbReference type="ARBA" id="ARBA00022842"/>
    </source>
</evidence>
<dbReference type="InterPro" id="IPR002319">
    <property type="entry name" value="Phenylalanyl-tRNA_Synthase"/>
</dbReference>
<dbReference type="NCBIfam" id="TIGR00468">
    <property type="entry name" value="pheS"/>
    <property type="match status" value="1"/>
</dbReference>
<name>A0A9P7Z5H3_9HELO</name>
<dbReference type="InterPro" id="IPR006195">
    <property type="entry name" value="aa-tRNA-synth_II"/>
</dbReference>
<dbReference type="AlphaFoldDB" id="A0A9P7Z5H3"/>
<keyword evidence="11" id="KW-0030">Aminoacyl-tRNA synthetase</keyword>
<keyword evidence="9" id="KW-0460">Magnesium</keyword>
<keyword evidence="15" id="KW-1185">Reference proteome</keyword>
<protein>
    <recommendedName>
        <fullName evidence="3">phenylalanine--tRNA ligase</fullName>
        <ecNumber evidence="3">6.1.1.20</ecNumber>
    </recommendedName>
    <alternativeName>
        <fullName evidence="12">Phenylalanyl-tRNA synthetase alpha subunit</fullName>
    </alternativeName>
</protein>
<evidence type="ECO:0000256" key="4">
    <source>
        <dbReference type="ARBA" id="ARBA00022490"/>
    </source>
</evidence>
<comment type="similarity">
    <text evidence="2">Belongs to the class-II aminoacyl-tRNA synthetase family. Phe-tRNA synthetase alpha subunit type 2 subfamily.</text>
</comment>
<keyword evidence="6" id="KW-0479">Metal-binding</keyword>
<dbReference type="Pfam" id="PF18553">
    <property type="entry name" value="PheRS_DBD3"/>
    <property type="match status" value="1"/>
</dbReference>
<dbReference type="OrthoDB" id="238316at2759"/>
<proteinExistence type="inferred from homology"/>
<feature type="domain" description="Aminoacyl-transfer RNA synthetases class-II family profile" evidence="13">
    <location>
        <begin position="231"/>
        <end position="508"/>
    </location>
</feature>
<evidence type="ECO:0000256" key="8">
    <source>
        <dbReference type="ARBA" id="ARBA00022840"/>
    </source>
</evidence>
<evidence type="ECO:0000256" key="10">
    <source>
        <dbReference type="ARBA" id="ARBA00022917"/>
    </source>
</evidence>
<dbReference type="EMBL" id="MU253834">
    <property type="protein sequence ID" value="KAG9245710.1"/>
    <property type="molecule type" value="Genomic_DNA"/>
</dbReference>
<dbReference type="SUPFAM" id="SSF55681">
    <property type="entry name" value="Class II aaRS and biotin synthetases"/>
    <property type="match status" value="1"/>
</dbReference>
<evidence type="ECO:0000256" key="1">
    <source>
        <dbReference type="ARBA" id="ARBA00004496"/>
    </source>
</evidence>
<dbReference type="FunFam" id="3.30.930.10:FF:000028">
    <property type="entry name" value="Phenylalanyl-tRNA synthetase alpha chain"/>
    <property type="match status" value="1"/>
</dbReference>
<dbReference type="PANTHER" id="PTHR11538">
    <property type="entry name" value="PHENYLALANYL-TRNA SYNTHETASE"/>
    <property type="match status" value="1"/>
</dbReference>
<dbReference type="GO" id="GO:0005524">
    <property type="term" value="F:ATP binding"/>
    <property type="evidence" value="ECO:0007669"/>
    <property type="project" value="UniProtKB-KW"/>
</dbReference>
<dbReference type="CDD" id="cd00496">
    <property type="entry name" value="PheRS_alpha_core"/>
    <property type="match status" value="1"/>
</dbReference>
<dbReference type="InterPro" id="IPR045864">
    <property type="entry name" value="aa-tRNA-synth_II/BPL/LPL"/>
</dbReference>
<evidence type="ECO:0000256" key="3">
    <source>
        <dbReference type="ARBA" id="ARBA00012814"/>
    </source>
</evidence>